<protein>
    <submittedName>
        <fullName evidence="9">Integral membrane protein MviN</fullName>
    </submittedName>
</protein>
<reference evidence="9" key="2">
    <citation type="journal article" date="2014" name="ISME J.">
        <title>Microbial stratification in low pH oxic and suboxic macroscopic growths along an acid mine drainage.</title>
        <authorList>
            <person name="Mendez-Garcia C."/>
            <person name="Mesa V."/>
            <person name="Sprenger R.R."/>
            <person name="Richter M."/>
            <person name="Diez M.S."/>
            <person name="Solano J."/>
            <person name="Bargiela R."/>
            <person name="Golyshina O.V."/>
            <person name="Manteca A."/>
            <person name="Ramos J.L."/>
            <person name="Gallego J.R."/>
            <person name="Llorente I."/>
            <person name="Martins Dos Santos V.A."/>
            <person name="Jensen O.N."/>
            <person name="Pelaez A.I."/>
            <person name="Sanchez J."/>
            <person name="Ferrer M."/>
        </authorList>
    </citation>
    <scope>NUCLEOTIDE SEQUENCE</scope>
</reference>
<dbReference type="GO" id="GO:0008360">
    <property type="term" value="P:regulation of cell shape"/>
    <property type="evidence" value="ECO:0007669"/>
    <property type="project" value="UniProtKB-KW"/>
</dbReference>
<evidence type="ECO:0000256" key="2">
    <source>
        <dbReference type="ARBA" id="ARBA00022475"/>
    </source>
</evidence>
<organism evidence="9">
    <name type="scientific">mine drainage metagenome</name>
    <dbReference type="NCBI Taxonomy" id="410659"/>
    <lineage>
        <taxon>unclassified sequences</taxon>
        <taxon>metagenomes</taxon>
        <taxon>ecological metagenomes</taxon>
    </lineage>
</organism>
<dbReference type="GO" id="GO:0034204">
    <property type="term" value="P:lipid translocation"/>
    <property type="evidence" value="ECO:0007669"/>
    <property type="project" value="TreeGrafter"/>
</dbReference>
<dbReference type="PRINTS" id="PR01806">
    <property type="entry name" value="VIRFACTRMVIN"/>
</dbReference>
<keyword evidence="4" id="KW-0133">Cell shape</keyword>
<keyword evidence="2" id="KW-1003">Cell membrane</keyword>
<feature type="transmembrane region" description="Helical" evidence="8">
    <location>
        <begin position="52"/>
        <end position="69"/>
    </location>
</feature>
<dbReference type="GO" id="GO:0015648">
    <property type="term" value="F:lipid-linked peptidoglycan transporter activity"/>
    <property type="evidence" value="ECO:0007669"/>
    <property type="project" value="TreeGrafter"/>
</dbReference>
<reference evidence="9" key="1">
    <citation type="submission" date="2013-08" db="EMBL/GenBank/DDBJ databases">
        <authorList>
            <person name="Mendez C."/>
            <person name="Richter M."/>
            <person name="Ferrer M."/>
            <person name="Sanchez J."/>
        </authorList>
    </citation>
    <scope>NUCLEOTIDE SEQUENCE</scope>
</reference>
<dbReference type="GO" id="GO:0009252">
    <property type="term" value="P:peptidoglycan biosynthetic process"/>
    <property type="evidence" value="ECO:0007669"/>
    <property type="project" value="UniProtKB-KW"/>
</dbReference>
<dbReference type="EMBL" id="AUZZ01006120">
    <property type="protein sequence ID" value="EQD47281.1"/>
    <property type="molecule type" value="Genomic_DNA"/>
</dbReference>
<comment type="caution">
    <text evidence="9">The sequence shown here is derived from an EMBL/GenBank/DDBJ whole genome shotgun (WGS) entry which is preliminary data.</text>
</comment>
<proteinExistence type="predicted"/>
<feature type="transmembrane region" description="Helical" evidence="8">
    <location>
        <begin position="81"/>
        <end position="100"/>
    </location>
</feature>
<evidence type="ECO:0000313" key="9">
    <source>
        <dbReference type="EMBL" id="EQD47281.1"/>
    </source>
</evidence>
<feature type="transmembrane region" description="Helical" evidence="8">
    <location>
        <begin position="20"/>
        <end position="40"/>
    </location>
</feature>
<keyword evidence="7 8" id="KW-0472">Membrane</keyword>
<evidence type="ECO:0000256" key="6">
    <source>
        <dbReference type="ARBA" id="ARBA00022989"/>
    </source>
</evidence>
<feature type="transmembrane region" description="Helical" evidence="8">
    <location>
        <begin position="205"/>
        <end position="229"/>
    </location>
</feature>
<evidence type="ECO:0000256" key="7">
    <source>
        <dbReference type="ARBA" id="ARBA00023136"/>
    </source>
</evidence>
<dbReference type="InterPro" id="IPR004268">
    <property type="entry name" value="MurJ"/>
</dbReference>
<dbReference type="Pfam" id="PF03023">
    <property type="entry name" value="MurJ"/>
    <property type="match status" value="1"/>
</dbReference>
<sequence>MLGWGFSPAKAALTVELARIMYPFILIVSLAALVMGMLNARNVFGLPALASSFFNLGTIIAGAGLGWWLDPHFGPKATVGLAIGTLIGGLLQLGVQIPRLRRFGYRFRPDFRWRDSRVKAILLIMGPSLIAASSVQVNVVVNSGFASLLGNGPITWLQYAFRLMQFPLGMFGVAFGTVALPMLARMAAAGNHEGFRTELARGLRLVLLLTVPAAIGLIMLAGPIVSVLYQHGRFSAHDALET</sequence>
<evidence type="ECO:0000256" key="4">
    <source>
        <dbReference type="ARBA" id="ARBA00022960"/>
    </source>
</evidence>
<evidence type="ECO:0000256" key="1">
    <source>
        <dbReference type="ARBA" id="ARBA00004651"/>
    </source>
</evidence>
<comment type="subcellular location">
    <subcellularLocation>
        <location evidence="1">Cell membrane</location>
        <topology evidence="1">Multi-pass membrane protein</topology>
    </subcellularLocation>
</comment>
<feature type="transmembrane region" description="Helical" evidence="8">
    <location>
        <begin position="120"/>
        <end position="139"/>
    </location>
</feature>
<dbReference type="GO" id="GO:0005886">
    <property type="term" value="C:plasma membrane"/>
    <property type="evidence" value="ECO:0007669"/>
    <property type="project" value="UniProtKB-SubCell"/>
</dbReference>
<evidence type="ECO:0000256" key="8">
    <source>
        <dbReference type="SAM" id="Phobius"/>
    </source>
</evidence>
<feature type="non-terminal residue" evidence="9">
    <location>
        <position position="242"/>
    </location>
</feature>
<keyword evidence="3 8" id="KW-0812">Transmembrane</keyword>
<dbReference type="InterPro" id="IPR051050">
    <property type="entry name" value="Lipid_II_flippase_MurJ/MviN"/>
</dbReference>
<name>T0ZGE0_9ZZZZ</name>
<keyword evidence="6 8" id="KW-1133">Transmembrane helix</keyword>
<dbReference type="PANTHER" id="PTHR47019">
    <property type="entry name" value="LIPID II FLIPPASE MURJ"/>
    <property type="match status" value="1"/>
</dbReference>
<gene>
    <name evidence="9" type="ORF">B2A_08492</name>
</gene>
<keyword evidence="5" id="KW-0573">Peptidoglycan synthesis</keyword>
<evidence type="ECO:0000256" key="3">
    <source>
        <dbReference type="ARBA" id="ARBA00022692"/>
    </source>
</evidence>
<feature type="transmembrane region" description="Helical" evidence="8">
    <location>
        <begin position="159"/>
        <end position="184"/>
    </location>
</feature>
<evidence type="ECO:0000256" key="5">
    <source>
        <dbReference type="ARBA" id="ARBA00022984"/>
    </source>
</evidence>
<dbReference type="AlphaFoldDB" id="T0ZGE0"/>
<dbReference type="PANTHER" id="PTHR47019:SF1">
    <property type="entry name" value="LIPID II FLIPPASE MURJ"/>
    <property type="match status" value="1"/>
</dbReference>
<accession>T0ZGE0</accession>